<feature type="transmembrane region" description="Helical" evidence="1">
    <location>
        <begin position="27"/>
        <end position="56"/>
    </location>
</feature>
<evidence type="ECO:0000313" key="3">
    <source>
        <dbReference type="EMBL" id="NKY51478.1"/>
    </source>
</evidence>
<dbReference type="EMBL" id="JAAXOP010000007">
    <property type="protein sequence ID" value="NKY51478.1"/>
    <property type="molecule type" value="Genomic_DNA"/>
</dbReference>
<feature type="transmembrane region" description="Helical" evidence="1">
    <location>
        <begin position="103"/>
        <end position="120"/>
    </location>
</feature>
<name>A0A846Y2I7_9NOCA</name>
<keyword evidence="1" id="KW-1133">Transmembrane helix</keyword>
<dbReference type="Proteomes" id="UP000565711">
    <property type="component" value="Unassembled WGS sequence"/>
</dbReference>
<dbReference type="RefSeq" id="WP_067874634.1">
    <property type="nucleotide sequence ID" value="NZ_JAAXOP010000007.1"/>
</dbReference>
<evidence type="ECO:0000256" key="1">
    <source>
        <dbReference type="SAM" id="Phobius"/>
    </source>
</evidence>
<proteinExistence type="predicted"/>
<feature type="transmembrane region" description="Helical" evidence="1">
    <location>
        <begin position="126"/>
        <end position="144"/>
    </location>
</feature>
<evidence type="ECO:0000259" key="2">
    <source>
        <dbReference type="Pfam" id="PF23636"/>
    </source>
</evidence>
<reference evidence="3 4" key="1">
    <citation type="submission" date="2020-04" db="EMBL/GenBank/DDBJ databases">
        <title>MicrobeNet Type strains.</title>
        <authorList>
            <person name="Nicholson A.C."/>
        </authorList>
    </citation>
    <scope>NUCLEOTIDE SEQUENCE [LARGE SCALE GENOMIC DNA]</scope>
    <source>
        <strain evidence="3 4">JCM 12354</strain>
    </source>
</reference>
<keyword evidence="1" id="KW-0472">Membrane</keyword>
<feature type="domain" description="DUF7144" evidence="2">
    <location>
        <begin position="37"/>
        <end position="145"/>
    </location>
</feature>
<sequence length="149" mass="15835">MAQQYGGIGAQETLTTIREPGLPPRQIAATVVAFAWSGILLAAGLIALLIGIASFADSDLLLSSSDYVYRFGHNTWGWVHCVLGAVLIVSGVALITGRTWARAAAAFFAMCAVVANFLWLPHQPGWAVVAIAINTVAIWAVSTWRPDDV</sequence>
<dbReference type="Pfam" id="PF23636">
    <property type="entry name" value="DUF7144"/>
    <property type="match status" value="1"/>
</dbReference>
<dbReference type="InterPro" id="IPR055568">
    <property type="entry name" value="DUF7144"/>
</dbReference>
<accession>A0A846Y2I7</accession>
<comment type="caution">
    <text evidence="3">The sequence shown here is derived from an EMBL/GenBank/DDBJ whole genome shotgun (WGS) entry which is preliminary data.</text>
</comment>
<protein>
    <recommendedName>
        <fullName evidence="2">DUF7144 domain-containing protein</fullName>
    </recommendedName>
</protein>
<keyword evidence="4" id="KW-1185">Reference proteome</keyword>
<keyword evidence="1" id="KW-0812">Transmembrane</keyword>
<dbReference type="AlphaFoldDB" id="A0A846Y2I7"/>
<feature type="transmembrane region" description="Helical" evidence="1">
    <location>
        <begin position="76"/>
        <end position="96"/>
    </location>
</feature>
<gene>
    <name evidence="3" type="ORF">HGA08_14735</name>
</gene>
<evidence type="ECO:0000313" key="4">
    <source>
        <dbReference type="Proteomes" id="UP000565711"/>
    </source>
</evidence>
<organism evidence="3 4">
    <name type="scientific">Nocardia vermiculata</name>
    <dbReference type="NCBI Taxonomy" id="257274"/>
    <lineage>
        <taxon>Bacteria</taxon>
        <taxon>Bacillati</taxon>
        <taxon>Actinomycetota</taxon>
        <taxon>Actinomycetes</taxon>
        <taxon>Mycobacteriales</taxon>
        <taxon>Nocardiaceae</taxon>
        <taxon>Nocardia</taxon>
    </lineage>
</organism>